<evidence type="ECO:0000313" key="2">
    <source>
        <dbReference type="Proteomes" id="UP000270291"/>
    </source>
</evidence>
<dbReference type="EMBL" id="RWIU01000006">
    <property type="protein sequence ID" value="RSK41148.1"/>
    <property type="molecule type" value="Genomic_DNA"/>
</dbReference>
<accession>A0A3R9N7Z4</accession>
<dbReference type="InterPro" id="IPR036737">
    <property type="entry name" value="OmpA-like_sf"/>
</dbReference>
<comment type="caution">
    <text evidence="1">The sequence shown here is derived from an EMBL/GenBank/DDBJ whole genome shotgun (WGS) entry which is preliminary data.</text>
</comment>
<keyword evidence="2" id="KW-1185">Reference proteome</keyword>
<sequence length="135" mass="14835">MQRIADQQNTILKALRKKANDTLSEFNAQDLPVDVRNGNVQVSLSGQILLESGATEVDVKDQEALSKPTAILKENQDVNVLAEGTAGIHENRDSSVWQVTKITRLFIHAGLPAVHITSYKRAQYVPTVQSDSPTK</sequence>
<reference evidence="1 2" key="1">
    <citation type="submission" date="2018-12" db="EMBL/GenBank/DDBJ databases">
        <authorList>
            <person name="Feng G."/>
            <person name="Zhu H."/>
        </authorList>
    </citation>
    <scope>NUCLEOTIDE SEQUENCE [LARGE SCALE GENOMIC DNA]</scope>
    <source>
        <strain evidence="1 2">LMG 26000</strain>
    </source>
</reference>
<proteinExistence type="predicted"/>
<dbReference type="Proteomes" id="UP000270291">
    <property type="component" value="Unassembled WGS sequence"/>
</dbReference>
<dbReference type="Gene3D" id="3.30.1330.60">
    <property type="entry name" value="OmpA-like domain"/>
    <property type="match status" value="1"/>
</dbReference>
<name>A0A3R9N7Z4_9BACT</name>
<organism evidence="1 2">
    <name type="scientific">Hymenobacter perfusus</name>
    <dbReference type="NCBI Taxonomy" id="1236770"/>
    <lineage>
        <taxon>Bacteria</taxon>
        <taxon>Pseudomonadati</taxon>
        <taxon>Bacteroidota</taxon>
        <taxon>Cytophagia</taxon>
        <taxon>Cytophagales</taxon>
        <taxon>Hymenobacteraceae</taxon>
        <taxon>Hymenobacter</taxon>
    </lineage>
</organism>
<gene>
    <name evidence="1" type="ORF">EI293_17120</name>
</gene>
<protein>
    <submittedName>
        <fullName evidence="1">Uncharacterized protein</fullName>
    </submittedName>
</protein>
<evidence type="ECO:0000313" key="1">
    <source>
        <dbReference type="EMBL" id="RSK41148.1"/>
    </source>
</evidence>
<dbReference type="RefSeq" id="WP_125439771.1">
    <property type="nucleotide sequence ID" value="NZ_RWIU01000006.1"/>
</dbReference>
<dbReference type="AlphaFoldDB" id="A0A3R9N7Z4"/>